<dbReference type="InterPro" id="IPR002557">
    <property type="entry name" value="Chitin-bd_dom"/>
</dbReference>
<keyword evidence="4" id="KW-1015">Disulfide bond</keyword>
<feature type="domain" description="Chitin-binding type-2" evidence="8">
    <location>
        <begin position="853"/>
        <end position="897"/>
    </location>
</feature>
<dbReference type="SUPFAM" id="SSF57625">
    <property type="entry name" value="Invertebrate chitin-binding proteins"/>
    <property type="match status" value="6"/>
</dbReference>
<organism evidence="9 10">
    <name type="scientific">Acrobeloides nanus</name>
    <dbReference type="NCBI Taxonomy" id="290746"/>
    <lineage>
        <taxon>Eukaryota</taxon>
        <taxon>Metazoa</taxon>
        <taxon>Ecdysozoa</taxon>
        <taxon>Nematoda</taxon>
        <taxon>Chromadorea</taxon>
        <taxon>Rhabditida</taxon>
        <taxon>Tylenchina</taxon>
        <taxon>Cephalobomorpha</taxon>
        <taxon>Cephaloboidea</taxon>
        <taxon>Cephalobidae</taxon>
        <taxon>Acrobeloides</taxon>
    </lineage>
</organism>
<feature type="domain" description="Chitin-binding type-2" evidence="8">
    <location>
        <begin position="798"/>
        <end position="850"/>
    </location>
</feature>
<name>A0A914CB76_9BILA</name>
<accession>A0A914CB76</accession>
<evidence type="ECO:0000256" key="6">
    <source>
        <dbReference type="SAM" id="MobiDB-lite"/>
    </source>
</evidence>
<feature type="domain" description="Chitin-binding type-2" evidence="8">
    <location>
        <begin position="914"/>
        <end position="973"/>
    </location>
</feature>
<dbReference type="AlphaFoldDB" id="A0A914CB76"/>
<evidence type="ECO:0000256" key="7">
    <source>
        <dbReference type="SAM" id="SignalP"/>
    </source>
</evidence>
<evidence type="ECO:0000313" key="10">
    <source>
        <dbReference type="WBParaSite" id="ACRNAN_Path_667.g2503.t1"/>
    </source>
</evidence>
<dbReference type="WBParaSite" id="ACRNAN_Path_667.g2503.t1">
    <property type="protein sequence ID" value="ACRNAN_Path_667.g2503.t1"/>
    <property type="gene ID" value="ACRNAN_Path_667.g2503"/>
</dbReference>
<evidence type="ECO:0000313" key="9">
    <source>
        <dbReference type="Proteomes" id="UP000887540"/>
    </source>
</evidence>
<evidence type="ECO:0000256" key="2">
    <source>
        <dbReference type="ARBA" id="ARBA00022729"/>
    </source>
</evidence>
<protein>
    <submittedName>
        <fullName evidence="10">Chitin-binding type-2 domain-containing protein</fullName>
    </submittedName>
</protein>
<dbReference type="GO" id="GO:0005576">
    <property type="term" value="C:extracellular region"/>
    <property type="evidence" value="ECO:0007669"/>
    <property type="project" value="InterPro"/>
</dbReference>
<keyword evidence="1" id="KW-0147">Chitin-binding</keyword>
<dbReference type="InterPro" id="IPR036508">
    <property type="entry name" value="Chitin-bd_dom_sf"/>
</dbReference>
<evidence type="ECO:0000256" key="4">
    <source>
        <dbReference type="ARBA" id="ARBA00023157"/>
    </source>
</evidence>
<dbReference type="Pfam" id="PF01607">
    <property type="entry name" value="CBM_14"/>
    <property type="match status" value="3"/>
</dbReference>
<evidence type="ECO:0000256" key="5">
    <source>
        <dbReference type="ARBA" id="ARBA00023180"/>
    </source>
</evidence>
<dbReference type="PROSITE" id="PS50940">
    <property type="entry name" value="CHIT_BIND_II"/>
    <property type="match status" value="7"/>
</dbReference>
<keyword evidence="9" id="KW-1185">Reference proteome</keyword>
<feature type="region of interest" description="Disordered" evidence="6">
    <location>
        <begin position="81"/>
        <end position="155"/>
    </location>
</feature>
<dbReference type="Proteomes" id="UP000887540">
    <property type="component" value="Unplaced"/>
</dbReference>
<proteinExistence type="predicted"/>
<dbReference type="PANTHER" id="PTHR23301:SF0">
    <property type="entry name" value="CHITIN-BINDING TYPE-2 DOMAIN-CONTAINING PROTEIN-RELATED"/>
    <property type="match status" value="1"/>
</dbReference>
<evidence type="ECO:0000259" key="8">
    <source>
        <dbReference type="PROSITE" id="PS50940"/>
    </source>
</evidence>
<feature type="signal peptide" evidence="7">
    <location>
        <begin position="1"/>
        <end position="17"/>
    </location>
</feature>
<evidence type="ECO:0000256" key="3">
    <source>
        <dbReference type="ARBA" id="ARBA00022737"/>
    </source>
</evidence>
<feature type="domain" description="Chitin-binding type-2" evidence="8">
    <location>
        <begin position="417"/>
        <end position="478"/>
    </location>
</feature>
<keyword evidence="3" id="KW-0677">Repeat</keyword>
<dbReference type="InterPro" id="IPR051940">
    <property type="entry name" value="Chitin_bind-dev_reg"/>
</dbReference>
<keyword evidence="5" id="KW-0325">Glycoprotein</keyword>
<keyword evidence="2 7" id="KW-0732">Signal</keyword>
<feature type="chain" id="PRO_5036767746" evidence="7">
    <location>
        <begin position="18"/>
        <end position="974"/>
    </location>
</feature>
<dbReference type="GO" id="GO:0008061">
    <property type="term" value="F:chitin binding"/>
    <property type="evidence" value="ECO:0007669"/>
    <property type="project" value="UniProtKB-KW"/>
</dbReference>
<dbReference type="PANTHER" id="PTHR23301">
    <property type="entry name" value="CHITIN BINDING PERITROPHIN-A"/>
    <property type="match status" value="1"/>
</dbReference>
<dbReference type="SMART" id="SM00494">
    <property type="entry name" value="ChtBD2"/>
    <property type="match status" value="9"/>
</dbReference>
<sequence>MFLKISNLFLICTIVSADKIDSASLHDEKVLIEDYSKLKQVSNHIFKRIQQLDKSNIRKISAWPTFRSKFHDYEYEDDQKFGPFDNSFPEDDHPPAPPPSFDFSSHDESHPPASPNFDPSDDDEHHQNNIESGEPSDFRPAGNDEPEQKIESVPEIESVPVREFCASGQENIQLGPCSATFVHCMDFATTYEYKDSPLESVFVHDTFRKATEVPECFDSEINRLNEATEKLAISVNFCDQGSGVYRASLEHSDGECSRQALLCDKHREPLSISCASNQVLDSHTLQCVPAPDHCFFVPNRVYAPIQEFLMQIYCSFKPVKFLQSDPNATPFTSTTSGHGPLPNGKIFDETRQLCRAMLPEDKCSNIGACRGAEWQKVAFGQCRQEFGYCDGARPLVFTCQDQHIFHNGNCVKPWETDGKCARCKPNEKRRAPNCHQYYQCIGDSQTPQLEWKLHECPQGHYFETANQSCTISDGRCASVSECRDGDSYSPSCGDYILCVGGKFMLGNCPHLTRNGDVIPSYDCKSYQICRNGRFAKESCLNGKTFLEPCRECENKFQACHARYENQNYKPLTCVHGEKIIDTTDCRRYVECIQGEWYSMECRQGTFDPNIRSCTNKQDQQCGYESLDQPMPPQSQQAPSPRTIYLPADNQNILQDFRVESAHSSPVIPQNYSSNYAQTDFLYEHCDVNSPQLVPHPYDCSKYKQCDQTRGYYIEVKCNEHEQFDWKQGQCRRWFQCKAPSCVEGMRLPKDECGKAKRCQNGVWEDVRCKNEMAFMNGRCSQTVSCKNTNHVTSYGKNHARCFHGDTKSHPKYCSRFYLCAYGEFLEVECLDGQKYNPESKRCDPQYNCPSEYQPSCYHGDTKPVEDKCDQFLSCVDGEYQLKFCPYGEKFDQEQRRCETGSCQYNQDVGNDAPNDSCHESPLPSGYRAHPTDCNRFYQCAHGKWVPKTCPANLAFNSALAVCDWPSNVLGCSNQ</sequence>
<feature type="domain" description="Chitin-binding type-2" evidence="8">
    <location>
        <begin position="505"/>
        <end position="561"/>
    </location>
</feature>
<feature type="domain" description="Chitin-binding type-2" evidence="8">
    <location>
        <begin position="682"/>
        <end position="738"/>
    </location>
</feature>
<feature type="domain" description="Chitin-binding type-2" evidence="8">
    <location>
        <begin position="570"/>
        <end position="623"/>
    </location>
</feature>
<reference evidence="10" key="1">
    <citation type="submission" date="2022-11" db="UniProtKB">
        <authorList>
            <consortium name="WormBaseParasite"/>
        </authorList>
    </citation>
    <scope>IDENTIFICATION</scope>
</reference>
<dbReference type="Gene3D" id="2.170.140.10">
    <property type="entry name" value="Chitin binding domain"/>
    <property type="match status" value="3"/>
</dbReference>
<evidence type="ECO:0000256" key="1">
    <source>
        <dbReference type="ARBA" id="ARBA00022669"/>
    </source>
</evidence>